<feature type="transmembrane region" description="Helical" evidence="6">
    <location>
        <begin position="364"/>
        <end position="382"/>
    </location>
</feature>
<keyword evidence="4 6" id="KW-1133">Transmembrane helix</keyword>
<keyword evidence="9" id="KW-1185">Reference proteome</keyword>
<name>A0A511YWE2_9CELL</name>
<comment type="subcellular location">
    <subcellularLocation>
        <location evidence="1">Cell membrane</location>
        <topology evidence="1">Multi-pass membrane protein</topology>
    </subcellularLocation>
</comment>
<dbReference type="Gene3D" id="3.40.1710.10">
    <property type="entry name" value="abc type-2 transporter like domain"/>
    <property type="match status" value="1"/>
</dbReference>
<evidence type="ECO:0000313" key="9">
    <source>
        <dbReference type="Proteomes" id="UP000321484"/>
    </source>
</evidence>
<feature type="transmembrane region" description="Helical" evidence="6">
    <location>
        <begin position="275"/>
        <end position="299"/>
    </location>
</feature>
<feature type="transmembrane region" description="Helical" evidence="6">
    <location>
        <begin position="21"/>
        <end position="40"/>
    </location>
</feature>
<dbReference type="AlphaFoldDB" id="A0A511YWE2"/>
<keyword evidence="5 6" id="KW-0472">Membrane</keyword>
<dbReference type="PANTHER" id="PTHR30294:SF29">
    <property type="entry name" value="MULTIDRUG ABC TRANSPORTER PERMEASE YBHS-RELATED"/>
    <property type="match status" value="1"/>
</dbReference>
<comment type="caution">
    <text evidence="8">The sequence shown here is derived from an EMBL/GenBank/DDBJ whole genome shotgun (WGS) entry which is preliminary data.</text>
</comment>
<evidence type="ECO:0000256" key="6">
    <source>
        <dbReference type="SAM" id="Phobius"/>
    </source>
</evidence>
<dbReference type="PANTHER" id="PTHR30294">
    <property type="entry name" value="MEMBRANE COMPONENT OF ABC TRANSPORTER YHHJ-RELATED"/>
    <property type="match status" value="1"/>
</dbReference>
<organism evidence="8 9">
    <name type="scientific">Actinotalea fermentans</name>
    <dbReference type="NCBI Taxonomy" id="43671"/>
    <lineage>
        <taxon>Bacteria</taxon>
        <taxon>Bacillati</taxon>
        <taxon>Actinomycetota</taxon>
        <taxon>Actinomycetes</taxon>
        <taxon>Micrococcales</taxon>
        <taxon>Cellulomonadaceae</taxon>
        <taxon>Actinotalea</taxon>
    </lineage>
</organism>
<evidence type="ECO:0000256" key="5">
    <source>
        <dbReference type="ARBA" id="ARBA00023136"/>
    </source>
</evidence>
<feature type="transmembrane region" description="Helical" evidence="6">
    <location>
        <begin position="311"/>
        <end position="336"/>
    </location>
</feature>
<feature type="transmembrane region" description="Helical" evidence="6">
    <location>
        <begin position="199"/>
        <end position="219"/>
    </location>
</feature>
<dbReference type="InterPro" id="IPR013525">
    <property type="entry name" value="ABC2_TM"/>
</dbReference>
<evidence type="ECO:0000313" key="8">
    <source>
        <dbReference type="EMBL" id="GEN79527.1"/>
    </source>
</evidence>
<reference evidence="8 9" key="1">
    <citation type="submission" date="2019-07" db="EMBL/GenBank/DDBJ databases">
        <title>Whole genome shotgun sequence of Actinotalea fermentans NBRC 105374.</title>
        <authorList>
            <person name="Hosoyama A."/>
            <person name="Uohara A."/>
            <person name="Ohji S."/>
            <person name="Ichikawa N."/>
        </authorList>
    </citation>
    <scope>NUCLEOTIDE SEQUENCE [LARGE SCALE GENOMIC DNA]</scope>
    <source>
        <strain evidence="8 9">NBRC 105374</strain>
    </source>
</reference>
<evidence type="ECO:0000256" key="2">
    <source>
        <dbReference type="ARBA" id="ARBA00022475"/>
    </source>
</evidence>
<dbReference type="GO" id="GO:0140359">
    <property type="term" value="F:ABC-type transporter activity"/>
    <property type="evidence" value="ECO:0007669"/>
    <property type="project" value="InterPro"/>
</dbReference>
<accession>A0A511YWE2</accession>
<keyword evidence="3 6" id="KW-0812">Transmembrane</keyword>
<evidence type="ECO:0000259" key="7">
    <source>
        <dbReference type="Pfam" id="PF12698"/>
    </source>
</evidence>
<evidence type="ECO:0000256" key="1">
    <source>
        <dbReference type="ARBA" id="ARBA00004651"/>
    </source>
</evidence>
<feature type="transmembrane region" description="Helical" evidence="6">
    <location>
        <begin position="239"/>
        <end position="263"/>
    </location>
</feature>
<evidence type="ECO:0000256" key="3">
    <source>
        <dbReference type="ARBA" id="ARBA00022692"/>
    </source>
</evidence>
<dbReference type="GO" id="GO:0005886">
    <property type="term" value="C:plasma membrane"/>
    <property type="evidence" value="ECO:0007669"/>
    <property type="project" value="UniProtKB-SubCell"/>
</dbReference>
<evidence type="ECO:0000256" key="4">
    <source>
        <dbReference type="ARBA" id="ARBA00022989"/>
    </source>
</evidence>
<feature type="domain" description="ABC-2 type transporter transmembrane" evidence="7">
    <location>
        <begin position="19"/>
        <end position="378"/>
    </location>
</feature>
<keyword evidence="2" id="KW-1003">Cell membrane</keyword>
<proteinExistence type="predicted"/>
<dbReference type="RefSeq" id="WP_261765491.1">
    <property type="nucleotide sequence ID" value="NZ_BJYK01000001.1"/>
</dbReference>
<gene>
    <name evidence="8" type="ORF">AFE02nite_12610</name>
</gene>
<dbReference type="InterPro" id="IPR051449">
    <property type="entry name" value="ABC-2_transporter_component"/>
</dbReference>
<dbReference type="EMBL" id="BJYK01000001">
    <property type="protein sequence ID" value="GEN79527.1"/>
    <property type="molecule type" value="Genomic_DNA"/>
</dbReference>
<dbReference type="Proteomes" id="UP000321484">
    <property type="component" value="Unassembled WGS sequence"/>
</dbReference>
<sequence length="388" mass="39569">MRQLLVMTASDLRQHVRDKSVIIFAVLVPLALMYVFNLTFGSMESIELEPIDVAVSVPEGDELAGALVDTLAGLDAVQVRTTQTDEESARAMVRDGDAALAVVVQEGFSQGLAPGQGAVVDVVEGETAGIEAQVVETVVQAFLDRVNAGTRAATAGVLTSAGPVDPAAVAQAAVHSAPAFTTTEGEASTEQLSFSGSLVAGQAGLFLLFTVGFGVLGLLTEREQGTLARLRSMPMRPGLIVAAKALTAYVLGVVATGVLLTVGSLFFDVSFGSPLAVAVLVLCVVAAGVSLVFVVARIARTAEQAQIAQSILAMVLGMSAGAFFPMVASGLLGRILDLNPIAAFMHGLGITRGGGGIADLGEPIAIMLGFAVLATLASRLVPDRGAAA</sequence>
<dbReference type="Pfam" id="PF12698">
    <property type="entry name" value="ABC2_membrane_3"/>
    <property type="match status" value="1"/>
</dbReference>
<protein>
    <submittedName>
        <fullName evidence="8">Transport permease protein</fullName>
    </submittedName>
</protein>